<organism evidence="1 2">
    <name type="scientific">Tribolium castaneum</name>
    <name type="common">Red flour beetle</name>
    <dbReference type="NCBI Taxonomy" id="7070"/>
    <lineage>
        <taxon>Eukaryota</taxon>
        <taxon>Metazoa</taxon>
        <taxon>Ecdysozoa</taxon>
        <taxon>Arthropoda</taxon>
        <taxon>Hexapoda</taxon>
        <taxon>Insecta</taxon>
        <taxon>Pterygota</taxon>
        <taxon>Neoptera</taxon>
        <taxon>Endopterygota</taxon>
        <taxon>Coleoptera</taxon>
        <taxon>Polyphaga</taxon>
        <taxon>Cucujiformia</taxon>
        <taxon>Tenebrionidae</taxon>
        <taxon>Tenebrionidae incertae sedis</taxon>
        <taxon>Tribolium</taxon>
    </lineage>
</organism>
<dbReference type="HOGENOM" id="CLU_2099982_0_0_1"/>
<reference evidence="1 2" key="1">
    <citation type="journal article" date="2008" name="Nature">
        <title>The genome of the model beetle and pest Tribolium castaneum.</title>
        <authorList>
            <consortium name="Tribolium Genome Sequencing Consortium"/>
            <person name="Richards S."/>
            <person name="Gibbs R.A."/>
            <person name="Weinstock G.M."/>
            <person name="Brown S.J."/>
            <person name="Denell R."/>
            <person name="Beeman R.W."/>
            <person name="Gibbs R."/>
            <person name="Beeman R.W."/>
            <person name="Brown S.J."/>
            <person name="Bucher G."/>
            <person name="Friedrich M."/>
            <person name="Grimmelikhuijzen C.J."/>
            <person name="Klingler M."/>
            <person name="Lorenzen M."/>
            <person name="Richards S."/>
            <person name="Roth S."/>
            <person name="Schroder R."/>
            <person name="Tautz D."/>
            <person name="Zdobnov E.M."/>
            <person name="Muzny D."/>
            <person name="Gibbs R.A."/>
            <person name="Weinstock G.M."/>
            <person name="Attaway T."/>
            <person name="Bell S."/>
            <person name="Buhay C.J."/>
            <person name="Chandrabose M.N."/>
            <person name="Chavez D."/>
            <person name="Clerk-Blankenburg K.P."/>
            <person name="Cree A."/>
            <person name="Dao M."/>
            <person name="Davis C."/>
            <person name="Chacko J."/>
            <person name="Dinh H."/>
            <person name="Dugan-Rocha S."/>
            <person name="Fowler G."/>
            <person name="Garner T.T."/>
            <person name="Garnes J."/>
            <person name="Gnirke A."/>
            <person name="Hawes A."/>
            <person name="Hernandez J."/>
            <person name="Hines S."/>
            <person name="Holder M."/>
            <person name="Hume J."/>
            <person name="Jhangiani S.N."/>
            <person name="Joshi V."/>
            <person name="Khan Z.M."/>
            <person name="Jackson L."/>
            <person name="Kovar C."/>
            <person name="Kowis A."/>
            <person name="Lee S."/>
            <person name="Lewis L.R."/>
            <person name="Margolis J."/>
            <person name="Morgan M."/>
            <person name="Nazareth L.V."/>
            <person name="Nguyen N."/>
            <person name="Okwuonu G."/>
            <person name="Parker D."/>
            <person name="Richards S."/>
            <person name="Ruiz S.J."/>
            <person name="Santibanez J."/>
            <person name="Savard J."/>
            <person name="Scherer S.E."/>
            <person name="Schneider B."/>
            <person name="Sodergren E."/>
            <person name="Tautz D."/>
            <person name="Vattahil S."/>
            <person name="Villasana D."/>
            <person name="White C.S."/>
            <person name="Wright R."/>
            <person name="Park Y."/>
            <person name="Beeman R.W."/>
            <person name="Lord J."/>
            <person name="Oppert B."/>
            <person name="Lorenzen M."/>
            <person name="Brown S."/>
            <person name="Wang L."/>
            <person name="Savard J."/>
            <person name="Tautz D."/>
            <person name="Richards S."/>
            <person name="Weinstock G."/>
            <person name="Gibbs R.A."/>
            <person name="Liu Y."/>
            <person name="Worley K."/>
            <person name="Weinstock G."/>
            <person name="Elsik C.G."/>
            <person name="Reese J.T."/>
            <person name="Elhaik E."/>
            <person name="Landan G."/>
            <person name="Graur D."/>
            <person name="Arensburger P."/>
            <person name="Atkinson P."/>
            <person name="Beeman R.W."/>
            <person name="Beidler J."/>
            <person name="Brown S.J."/>
            <person name="Demuth J.P."/>
            <person name="Drury D.W."/>
            <person name="Du Y.Z."/>
            <person name="Fujiwara H."/>
            <person name="Lorenzen M."/>
            <person name="Maselli V."/>
            <person name="Osanai M."/>
            <person name="Park Y."/>
            <person name="Robertson H.M."/>
            <person name="Tu Z."/>
            <person name="Wang J.J."/>
            <person name="Wang S."/>
            <person name="Richards S."/>
            <person name="Song H."/>
            <person name="Zhang L."/>
            <person name="Sodergren E."/>
            <person name="Werner D."/>
            <person name="Stanke M."/>
            <person name="Morgenstern B."/>
            <person name="Solovyev V."/>
            <person name="Kosarev P."/>
            <person name="Brown G."/>
            <person name="Chen H.C."/>
            <person name="Ermolaeva O."/>
            <person name="Hlavina W."/>
            <person name="Kapustin Y."/>
            <person name="Kiryutin B."/>
            <person name="Kitts P."/>
            <person name="Maglott D."/>
            <person name="Pruitt K."/>
            <person name="Sapojnikov V."/>
            <person name="Souvorov A."/>
            <person name="Mackey A.J."/>
            <person name="Waterhouse R.M."/>
            <person name="Wyder S."/>
            <person name="Zdobnov E.M."/>
            <person name="Zdobnov E.M."/>
            <person name="Wyder S."/>
            <person name="Kriventseva E.V."/>
            <person name="Kadowaki T."/>
            <person name="Bork P."/>
            <person name="Aranda M."/>
            <person name="Bao R."/>
            <person name="Beermann A."/>
            <person name="Berns N."/>
            <person name="Bolognesi R."/>
            <person name="Bonneton F."/>
            <person name="Bopp D."/>
            <person name="Brown S.J."/>
            <person name="Bucher G."/>
            <person name="Butts T."/>
            <person name="Chaumot A."/>
            <person name="Denell R.E."/>
            <person name="Ferrier D.E."/>
            <person name="Friedrich M."/>
            <person name="Gordon C.M."/>
            <person name="Jindra M."/>
            <person name="Klingler M."/>
            <person name="Lan Q."/>
            <person name="Lattorff H.M."/>
            <person name="Laudet V."/>
            <person name="von Levetsow C."/>
            <person name="Liu Z."/>
            <person name="Lutz R."/>
            <person name="Lynch J.A."/>
            <person name="da Fonseca R.N."/>
            <person name="Posnien N."/>
            <person name="Reuter R."/>
            <person name="Roth S."/>
            <person name="Savard J."/>
            <person name="Schinko J.B."/>
            <person name="Schmitt C."/>
            <person name="Schoppmeier M."/>
            <person name="Schroder R."/>
            <person name="Shippy T.D."/>
            <person name="Simonnet F."/>
            <person name="Marques-Souza H."/>
            <person name="Tautz D."/>
            <person name="Tomoyasu Y."/>
            <person name="Trauner J."/>
            <person name="Van der Zee M."/>
            <person name="Vervoort M."/>
            <person name="Wittkopp N."/>
            <person name="Wimmer E.A."/>
            <person name="Yang X."/>
            <person name="Jones A.K."/>
            <person name="Sattelle D.B."/>
            <person name="Ebert P.R."/>
            <person name="Nelson D."/>
            <person name="Scott J.G."/>
            <person name="Beeman R.W."/>
            <person name="Muthukrishnan S."/>
            <person name="Kramer K.J."/>
            <person name="Arakane Y."/>
            <person name="Beeman R.W."/>
            <person name="Zhu Q."/>
            <person name="Hogenkamp D."/>
            <person name="Dixit R."/>
            <person name="Oppert B."/>
            <person name="Jiang H."/>
            <person name="Zou Z."/>
            <person name="Marshall J."/>
            <person name="Elpidina E."/>
            <person name="Vinokurov K."/>
            <person name="Oppert C."/>
            <person name="Zou Z."/>
            <person name="Evans J."/>
            <person name="Lu Z."/>
            <person name="Zhao P."/>
            <person name="Sumathipala N."/>
            <person name="Altincicek B."/>
            <person name="Vilcinskas A."/>
            <person name="Williams M."/>
            <person name="Hultmark D."/>
            <person name="Hetru C."/>
            <person name="Jiang H."/>
            <person name="Grimmelikhuijzen C.J."/>
            <person name="Hauser F."/>
            <person name="Cazzamali G."/>
            <person name="Williamson M."/>
            <person name="Park Y."/>
            <person name="Li B."/>
            <person name="Tanaka Y."/>
            <person name="Predel R."/>
            <person name="Neupert S."/>
            <person name="Schachtner J."/>
            <person name="Verleyen P."/>
            <person name="Raible F."/>
            <person name="Bork P."/>
            <person name="Friedrich M."/>
            <person name="Walden K.K."/>
            <person name="Robertson H.M."/>
            <person name="Angeli S."/>
            <person name="Foret S."/>
            <person name="Bucher G."/>
            <person name="Schuetz S."/>
            <person name="Maleszka R."/>
            <person name="Wimmer E.A."/>
            <person name="Beeman R.W."/>
            <person name="Lorenzen M."/>
            <person name="Tomoyasu Y."/>
            <person name="Miller S.C."/>
            <person name="Grossmann D."/>
            <person name="Bucher G."/>
        </authorList>
    </citation>
    <scope>NUCLEOTIDE SEQUENCE [LARGE SCALE GENOMIC DNA]</scope>
    <source>
        <strain evidence="1 2">Georgia GA2</strain>
    </source>
</reference>
<evidence type="ECO:0000313" key="1">
    <source>
        <dbReference type="EMBL" id="EEZ97877.1"/>
    </source>
</evidence>
<dbReference type="Proteomes" id="UP000007266">
    <property type="component" value="Linkage group 2"/>
</dbReference>
<keyword evidence="2" id="KW-1185">Reference proteome</keyword>
<protein>
    <submittedName>
        <fullName evidence="1">Uncharacterized protein</fullName>
    </submittedName>
</protein>
<gene>
    <name evidence="1" type="primary">GLEAN_00259</name>
    <name evidence="1" type="ORF">TcasGA2_TC000259</name>
</gene>
<name>D6WBQ4_TRICA</name>
<accession>D6WBQ4</accession>
<dbReference type="EMBL" id="KQ971313">
    <property type="protein sequence ID" value="EEZ97877.1"/>
    <property type="molecule type" value="Genomic_DNA"/>
</dbReference>
<proteinExistence type="predicted"/>
<dbReference type="AlphaFoldDB" id="D6WBQ4"/>
<reference evidence="1 2" key="2">
    <citation type="journal article" date="2010" name="Nucleic Acids Res.">
        <title>BeetleBase in 2010: revisions to provide comprehensive genomic information for Tribolium castaneum.</title>
        <authorList>
            <person name="Kim H.S."/>
            <person name="Murphy T."/>
            <person name="Xia J."/>
            <person name="Caragea D."/>
            <person name="Park Y."/>
            <person name="Beeman R.W."/>
            <person name="Lorenzen M.D."/>
            <person name="Butcher S."/>
            <person name="Manak J.R."/>
            <person name="Brown S.J."/>
        </authorList>
    </citation>
    <scope>GENOME REANNOTATION</scope>
    <source>
        <strain evidence="1 2">Georgia GA2</strain>
    </source>
</reference>
<evidence type="ECO:0000313" key="2">
    <source>
        <dbReference type="Proteomes" id="UP000007266"/>
    </source>
</evidence>
<sequence>MVRFAARIHNYSSGGMAVFPEDTLRTWRPVLSLCEPPSGPADVWEIDRDRTDKSYRVYIDKWIIIFEAFRPNFVYLTRFRDERRKKLELIRSKIATRKNKDFTTQAEHFNAFSLVW</sequence>